<protein>
    <submittedName>
        <fullName evidence="5">Major Facilitator Superfamily</fullName>
    </submittedName>
</protein>
<evidence type="ECO:0000259" key="4">
    <source>
        <dbReference type="PROSITE" id="PS50850"/>
    </source>
</evidence>
<dbReference type="PROSITE" id="PS50850">
    <property type="entry name" value="MFS"/>
    <property type="match status" value="1"/>
</dbReference>
<feature type="region of interest" description="Disordered" evidence="2">
    <location>
        <begin position="82"/>
        <end position="111"/>
    </location>
</feature>
<evidence type="ECO:0000313" key="6">
    <source>
        <dbReference type="Proteomes" id="UP001458880"/>
    </source>
</evidence>
<feature type="transmembrane region" description="Helical" evidence="3">
    <location>
        <begin position="544"/>
        <end position="563"/>
    </location>
</feature>
<proteinExistence type="predicted"/>
<organism evidence="5 6">
    <name type="scientific">Popillia japonica</name>
    <name type="common">Japanese beetle</name>
    <dbReference type="NCBI Taxonomy" id="7064"/>
    <lineage>
        <taxon>Eukaryota</taxon>
        <taxon>Metazoa</taxon>
        <taxon>Ecdysozoa</taxon>
        <taxon>Arthropoda</taxon>
        <taxon>Hexapoda</taxon>
        <taxon>Insecta</taxon>
        <taxon>Pterygota</taxon>
        <taxon>Neoptera</taxon>
        <taxon>Endopterygota</taxon>
        <taxon>Coleoptera</taxon>
        <taxon>Polyphaga</taxon>
        <taxon>Scarabaeiformia</taxon>
        <taxon>Scarabaeidae</taxon>
        <taxon>Rutelinae</taxon>
        <taxon>Popillia</taxon>
    </lineage>
</organism>
<keyword evidence="3" id="KW-0812">Transmembrane</keyword>
<feature type="transmembrane region" description="Helical" evidence="3">
    <location>
        <begin position="120"/>
        <end position="146"/>
    </location>
</feature>
<dbReference type="InterPro" id="IPR011701">
    <property type="entry name" value="MFS"/>
</dbReference>
<feature type="domain" description="Major facilitator superfamily (MFS) profile" evidence="4">
    <location>
        <begin position="121"/>
        <end position="690"/>
    </location>
</feature>
<feature type="transmembrane region" description="Helical" evidence="3">
    <location>
        <begin position="276"/>
        <end position="297"/>
    </location>
</feature>
<dbReference type="InterPro" id="IPR036259">
    <property type="entry name" value="MFS_trans_sf"/>
</dbReference>
<feature type="transmembrane region" description="Helical" evidence="3">
    <location>
        <begin position="669"/>
        <end position="688"/>
    </location>
</feature>
<feature type="transmembrane region" description="Helical" evidence="3">
    <location>
        <begin position="602"/>
        <end position="624"/>
    </location>
</feature>
<keyword evidence="6" id="KW-1185">Reference proteome</keyword>
<dbReference type="SUPFAM" id="SSF103473">
    <property type="entry name" value="MFS general substrate transporter"/>
    <property type="match status" value="1"/>
</dbReference>
<feature type="transmembrane region" description="Helical" evidence="3">
    <location>
        <begin position="185"/>
        <end position="208"/>
    </location>
</feature>
<name>A0AAW1IY56_POPJA</name>
<reference evidence="5 6" key="1">
    <citation type="journal article" date="2024" name="BMC Genomics">
        <title>De novo assembly and annotation of Popillia japonica's genome with initial clues to its potential as an invasive pest.</title>
        <authorList>
            <person name="Cucini C."/>
            <person name="Boschi S."/>
            <person name="Funari R."/>
            <person name="Cardaioli E."/>
            <person name="Iannotti N."/>
            <person name="Marturano G."/>
            <person name="Paoli F."/>
            <person name="Bruttini M."/>
            <person name="Carapelli A."/>
            <person name="Frati F."/>
            <person name="Nardi F."/>
        </authorList>
    </citation>
    <scope>NUCLEOTIDE SEQUENCE [LARGE SCALE GENOMIC DNA]</scope>
    <source>
        <strain evidence="5">DMR45628</strain>
    </source>
</reference>
<comment type="subcellular location">
    <subcellularLocation>
        <location evidence="1">Membrane</location>
        <topology evidence="1">Multi-pass membrane protein</topology>
    </subcellularLocation>
</comment>
<feature type="transmembrane region" description="Helical" evidence="3">
    <location>
        <begin position="510"/>
        <end position="532"/>
    </location>
</feature>
<dbReference type="EMBL" id="JASPKY010000497">
    <property type="protein sequence ID" value="KAK9694955.1"/>
    <property type="molecule type" value="Genomic_DNA"/>
</dbReference>
<dbReference type="Proteomes" id="UP001458880">
    <property type="component" value="Unassembled WGS sequence"/>
</dbReference>
<feature type="transmembrane region" description="Helical" evidence="3">
    <location>
        <begin position="220"/>
        <end position="241"/>
    </location>
</feature>
<dbReference type="Gene3D" id="1.20.1250.20">
    <property type="entry name" value="MFS general substrate transporter like domains"/>
    <property type="match status" value="2"/>
</dbReference>
<comment type="caution">
    <text evidence="5">The sequence shown here is derived from an EMBL/GenBank/DDBJ whole genome shotgun (WGS) entry which is preliminary data.</text>
</comment>
<evidence type="ECO:0000256" key="1">
    <source>
        <dbReference type="ARBA" id="ARBA00004141"/>
    </source>
</evidence>
<feature type="transmembrane region" description="Helical" evidence="3">
    <location>
        <begin position="246"/>
        <end position="264"/>
    </location>
</feature>
<dbReference type="PANTHER" id="PTHR11360">
    <property type="entry name" value="MONOCARBOXYLATE TRANSPORTER"/>
    <property type="match status" value="1"/>
</dbReference>
<dbReference type="PANTHER" id="PTHR11360:SF238">
    <property type="entry name" value="SD10469P"/>
    <property type="match status" value="1"/>
</dbReference>
<dbReference type="InterPro" id="IPR050327">
    <property type="entry name" value="Proton-linked_MCT"/>
</dbReference>
<keyword evidence="3" id="KW-0472">Membrane</keyword>
<dbReference type="GO" id="GO:0008028">
    <property type="term" value="F:monocarboxylic acid transmembrane transporter activity"/>
    <property type="evidence" value="ECO:0007669"/>
    <property type="project" value="TreeGrafter"/>
</dbReference>
<dbReference type="InterPro" id="IPR020846">
    <property type="entry name" value="MFS_dom"/>
</dbReference>
<dbReference type="CDD" id="cd17352">
    <property type="entry name" value="MFS_MCT_SLC16"/>
    <property type="match status" value="1"/>
</dbReference>
<feature type="transmembrane region" description="Helical" evidence="3">
    <location>
        <begin position="636"/>
        <end position="657"/>
    </location>
</feature>
<evidence type="ECO:0000256" key="2">
    <source>
        <dbReference type="SAM" id="MobiDB-lite"/>
    </source>
</evidence>
<dbReference type="Pfam" id="PF07690">
    <property type="entry name" value="MFS_1"/>
    <property type="match status" value="2"/>
</dbReference>
<feature type="region of interest" description="Disordered" evidence="2">
    <location>
        <begin position="392"/>
        <end position="433"/>
    </location>
</feature>
<dbReference type="AlphaFoldDB" id="A0AAW1IY56"/>
<evidence type="ECO:0000256" key="3">
    <source>
        <dbReference type="SAM" id="Phobius"/>
    </source>
</evidence>
<accession>A0AAW1IY56</accession>
<sequence>MGLGYTRYPRELRPIINNVEMVDLSSKMMITAHTVPSSSIGLSIYYFSGRMSPPNGVLPHNDTPYKLVPSIPKDELVLTEMAEEDEEQETNDILPPTETEQSDDSSSGDPEIVVPPDGGWGWVVVAASFACNMVVDGIIFSFGTFLPYIQQSFGASKAHVALIGSLMSGFYLMAGPFASAIANRYGFRIVAISGSILGALAFVLSYFANSVQFLCISYGLIGGIGFGLIYVPAVITVGFYFERWRALATGIGVCGSGIGTFMFAPLNSYLINKYSWQTTLLIQSVIVLSCAIFGALFRPLKPTKVKDIKNEKPELTMDCSKLPLETRRKMERVLEHMKGNTIHYSHSTITRIMGANNNSDYPTLADVYHTISVPQHDRGKRHDKRLSIPFMRDDHHKHQQTKDGAFLLERPSERRQRTNSESSHTRSRKNTISEVNRPLYRDDIFFGASLKKLPQYTSRTSIEYNLAVTRMPTKQDIEEEKKQGCKFCPEAVRRTLATMLDISLLKSPSFVLLSISGSFTLMGFYVPFMYSTERAEHRGMNSSLAIWLVSTIGIANTFGRVICGVLSSVPQVNTLAVNNIAMTIGGIATMASGLSSSDWYQFSYAVVFGLAISCFASLRSILVVDLVGLDKLTNAFGLLLLFQGVAAAIGSPVAGAFMEATNSYDASFYLSGSLLLLSAIMCYPLNAINRWEVRRRKEQKPVPV</sequence>
<dbReference type="GO" id="GO:0016020">
    <property type="term" value="C:membrane"/>
    <property type="evidence" value="ECO:0007669"/>
    <property type="project" value="UniProtKB-SubCell"/>
</dbReference>
<keyword evidence="3" id="KW-1133">Transmembrane helix</keyword>
<feature type="transmembrane region" description="Helical" evidence="3">
    <location>
        <begin position="158"/>
        <end position="178"/>
    </location>
</feature>
<evidence type="ECO:0000313" key="5">
    <source>
        <dbReference type="EMBL" id="KAK9694955.1"/>
    </source>
</evidence>
<feature type="transmembrane region" description="Helical" evidence="3">
    <location>
        <begin position="575"/>
        <end position="596"/>
    </location>
</feature>
<gene>
    <name evidence="5" type="ORF">QE152_g33191</name>
</gene>